<dbReference type="InterPro" id="IPR013538">
    <property type="entry name" value="ASHA1/2-like_C"/>
</dbReference>
<name>A0ABX6QQQ4_9HYPH</name>
<dbReference type="RefSeq" id="WP_138286506.1">
    <property type="nucleotide sequence ID" value="NZ_CP058350.1"/>
</dbReference>
<proteinExistence type="inferred from homology"/>
<sequence>MSKLHIENERIFPVSKERLFCAFADPSQLERWWGPHGFTNRIDTFDFRTGGEWHITMTSSDETDFANRWTFQEIVAPHRIVALHHEPMHVFALEMRFDPIGNGTRLFWRMEFDDTPENREIERFIAAANEQNFDRLAALLNELCSDQSD</sequence>
<accession>A0ABX6QQQ4</accession>
<evidence type="ECO:0000256" key="1">
    <source>
        <dbReference type="ARBA" id="ARBA00006817"/>
    </source>
</evidence>
<dbReference type="Pfam" id="PF08327">
    <property type="entry name" value="AHSA1"/>
    <property type="match status" value="1"/>
</dbReference>
<feature type="domain" description="Activator of Hsp90 ATPase homologue 1/2-like C-terminal" evidence="2">
    <location>
        <begin position="14"/>
        <end position="140"/>
    </location>
</feature>
<dbReference type="EMBL" id="CP058350">
    <property type="protein sequence ID" value="QLF70926.1"/>
    <property type="molecule type" value="Genomic_DNA"/>
</dbReference>
<evidence type="ECO:0000259" key="2">
    <source>
        <dbReference type="Pfam" id="PF08327"/>
    </source>
</evidence>
<organism evidence="3 4">
    <name type="scientific">Peteryoungia desertarenae</name>
    <dbReference type="NCBI Taxonomy" id="1813451"/>
    <lineage>
        <taxon>Bacteria</taxon>
        <taxon>Pseudomonadati</taxon>
        <taxon>Pseudomonadota</taxon>
        <taxon>Alphaproteobacteria</taxon>
        <taxon>Hyphomicrobiales</taxon>
        <taxon>Rhizobiaceae</taxon>
        <taxon>Peteryoungia</taxon>
    </lineage>
</organism>
<reference evidence="3 4" key="1">
    <citation type="submission" date="2020-06" db="EMBL/GenBank/DDBJ databases">
        <title>Genome sequence of Rhizobium sp strain ADMK78.</title>
        <authorList>
            <person name="Rahi P."/>
        </authorList>
    </citation>
    <scope>NUCLEOTIDE SEQUENCE [LARGE SCALE GENOMIC DNA]</scope>
    <source>
        <strain evidence="3 4">ADMK78</strain>
    </source>
</reference>
<dbReference type="SUPFAM" id="SSF55961">
    <property type="entry name" value="Bet v1-like"/>
    <property type="match status" value="1"/>
</dbReference>
<dbReference type="Gene3D" id="3.30.530.20">
    <property type="match status" value="1"/>
</dbReference>
<dbReference type="InterPro" id="IPR023393">
    <property type="entry name" value="START-like_dom_sf"/>
</dbReference>
<evidence type="ECO:0000313" key="4">
    <source>
        <dbReference type="Proteomes" id="UP000308530"/>
    </source>
</evidence>
<protein>
    <submittedName>
        <fullName evidence="3">SRPBCC domain-containing protein</fullName>
    </submittedName>
</protein>
<gene>
    <name evidence="3" type="ORF">FE840_016005</name>
</gene>
<keyword evidence="4" id="KW-1185">Reference proteome</keyword>
<evidence type="ECO:0000313" key="3">
    <source>
        <dbReference type="EMBL" id="QLF70926.1"/>
    </source>
</evidence>
<dbReference type="Proteomes" id="UP000308530">
    <property type="component" value="Chromosome"/>
</dbReference>
<comment type="similarity">
    <text evidence="1">Belongs to the AHA1 family.</text>
</comment>